<name>A0A0N9MNE8_9ACTN</name>
<reference evidence="2" key="1">
    <citation type="submission" date="2015-06" db="EMBL/GenBank/DDBJ databases">
        <title>Complete genome sequence and metabolic analysis of phthalate degradation pathway in Gordonia sp. QH-11.</title>
        <authorList>
            <person name="Jin D."/>
            <person name="Kong X."/>
            <person name="Bai Z."/>
        </authorList>
    </citation>
    <scope>NUCLEOTIDE SEQUENCE [LARGE SCALE GENOMIC DNA]</scope>
    <source>
        <strain evidence="2">QH-11</strain>
    </source>
</reference>
<sequence>MNLVERANEVDVTDAARAVLNVAASEAGRFADELIGTGPLPGTDAWKAEQETDVPAQRMLAWQLVSLRVQFAAGLDCIETVIVLRSMSTSWETIGRAVGMSRQAAHERWGTRVKALLPE</sequence>
<dbReference type="OrthoDB" id="9812570at2"/>
<reference evidence="1 2" key="2">
    <citation type="journal article" date="2017" name="Int. J. Syst. Evol. Microbiol.">
        <title>Gordonia phthalatica sp. nov., a di-n-butyl phthalate-degrading bacterium isolated from activated sludge.</title>
        <authorList>
            <person name="Jin D."/>
            <person name="Kong X."/>
            <person name="Jia M."/>
            <person name="Yu X."/>
            <person name="Wang X."/>
            <person name="Zhuang X."/>
            <person name="Deng Y."/>
            <person name="Bai Z."/>
        </authorList>
    </citation>
    <scope>NUCLEOTIDE SEQUENCE [LARGE SCALE GENOMIC DNA]</scope>
    <source>
        <strain evidence="1 2">QH-11</strain>
    </source>
</reference>
<protein>
    <submittedName>
        <fullName evidence="1">Uncharacterized protein</fullName>
    </submittedName>
</protein>
<evidence type="ECO:0000313" key="1">
    <source>
        <dbReference type="EMBL" id="ALG84312.1"/>
    </source>
</evidence>
<dbReference type="Proteomes" id="UP000063789">
    <property type="component" value="Chromosome"/>
</dbReference>
<organism evidence="1 2">
    <name type="scientific">Gordonia phthalatica</name>
    <dbReference type="NCBI Taxonomy" id="1136941"/>
    <lineage>
        <taxon>Bacteria</taxon>
        <taxon>Bacillati</taxon>
        <taxon>Actinomycetota</taxon>
        <taxon>Actinomycetes</taxon>
        <taxon>Mycobacteriales</taxon>
        <taxon>Gordoniaceae</taxon>
        <taxon>Gordonia</taxon>
    </lineage>
</organism>
<evidence type="ECO:0000313" key="2">
    <source>
        <dbReference type="Proteomes" id="UP000063789"/>
    </source>
</evidence>
<dbReference type="PATRIC" id="fig|1136941.3.peg.1456"/>
<proteinExistence type="predicted"/>
<keyword evidence="2" id="KW-1185">Reference proteome</keyword>
<dbReference type="KEGG" id="goq:ACH46_07105"/>
<accession>A0A0N9MNE8</accession>
<gene>
    <name evidence="1" type="ORF">ACH46_07105</name>
</gene>
<dbReference type="AlphaFoldDB" id="A0A0N9MNE8"/>
<dbReference type="EMBL" id="CP011853">
    <property type="protein sequence ID" value="ALG84312.1"/>
    <property type="molecule type" value="Genomic_DNA"/>
</dbReference>
<dbReference type="STRING" id="1136941.ACH46_07105"/>
<dbReference type="RefSeq" id="WP_062392293.1">
    <property type="nucleotide sequence ID" value="NZ_CP011853.1"/>
</dbReference>